<keyword evidence="1 2" id="KW-0732">Signal</keyword>
<feature type="chain" id="PRO_5021919143" evidence="2">
    <location>
        <begin position="19"/>
        <end position="1294"/>
    </location>
</feature>
<dbReference type="GO" id="GO:0006508">
    <property type="term" value="P:proteolysis"/>
    <property type="evidence" value="ECO:0007669"/>
    <property type="project" value="InterPro"/>
</dbReference>
<dbReference type="InterPro" id="IPR001769">
    <property type="entry name" value="Gingipain"/>
</dbReference>
<organism evidence="4 5">
    <name type="scientific">Formosa sediminum</name>
    <dbReference type="NCBI Taxonomy" id="2594004"/>
    <lineage>
        <taxon>Bacteria</taxon>
        <taxon>Pseudomonadati</taxon>
        <taxon>Bacteroidota</taxon>
        <taxon>Flavobacteriia</taxon>
        <taxon>Flavobacteriales</taxon>
        <taxon>Flavobacteriaceae</taxon>
        <taxon>Formosa</taxon>
    </lineage>
</organism>
<dbReference type="Pfam" id="PF01364">
    <property type="entry name" value="Peptidase_C25"/>
    <property type="match status" value="1"/>
</dbReference>
<dbReference type="Gene3D" id="3.40.50.10390">
    <property type="entry name" value="Gingipain r, domain 1"/>
    <property type="match status" value="1"/>
</dbReference>
<dbReference type="GO" id="GO:0008234">
    <property type="term" value="F:cysteine-type peptidase activity"/>
    <property type="evidence" value="ECO:0007669"/>
    <property type="project" value="InterPro"/>
</dbReference>
<dbReference type="KEGG" id="fop:FNB79_01410"/>
<dbReference type="NCBIfam" id="NF033707">
    <property type="entry name" value="T9SS_sortase"/>
    <property type="match status" value="1"/>
</dbReference>
<gene>
    <name evidence="4" type="primary">porU</name>
    <name evidence="4" type="ORF">FNB79_01410</name>
</gene>
<dbReference type="CDD" id="cd02258">
    <property type="entry name" value="Peptidase_C25_N"/>
    <property type="match status" value="1"/>
</dbReference>
<dbReference type="SUPFAM" id="SSF52129">
    <property type="entry name" value="Caspase-like"/>
    <property type="match status" value="1"/>
</dbReference>
<reference evidence="4 5" key="1">
    <citation type="submission" date="2019-07" db="EMBL/GenBank/DDBJ databases">
        <title>Genome sequencing for Formosa sp. PS13.</title>
        <authorList>
            <person name="Park S.-J."/>
        </authorList>
    </citation>
    <scope>NUCLEOTIDE SEQUENCE [LARGE SCALE GENOMIC DNA]</scope>
    <source>
        <strain evidence="4 5">PS13</strain>
    </source>
</reference>
<accession>A0A516GMG0</accession>
<proteinExistence type="predicted"/>
<dbReference type="Proteomes" id="UP000319209">
    <property type="component" value="Chromosome"/>
</dbReference>
<evidence type="ECO:0000313" key="4">
    <source>
        <dbReference type="EMBL" id="QDO92693.1"/>
    </source>
</evidence>
<protein>
    <submittedName>
        <fullName evidence="4">Type IX secretion system sortase PorU</fullName>
    </submittedName>
</protein>
<evidence type="ECO:0000259" key="3">
    <source>
        <dbReference type="Pfam" id="PF01364"/>
    </source>
</evidence>
<feature type="signal peptide" evidence="2">
    <location>
        <begin position="1"/>
        <end position="18"/>
    </location>
</feature>
<dbReference type="InterPro" id="IPR029030">
    <property type="entry name" value="Caspase-like_dom_sf"/>
</dbReference>
<evidence type="ECO:0000256" key="2">
    <source>
        <dbReference type="SAM" id="SignalP"/>
    </source>
</evidence>
<dbReference type="OrthoDB" id="9809780at2"/>
<keyword evidence="5" id="KW-1185">Reference proteome</keyword>
<dbReference type="InterPro" id="IPR029031">
    <property type="entry name" value="Gingipain_N_sf"/>
</dbReference>
<evidence type="ECO:0000256" key="1">
    <source>
        <dbReference type="ARBA" id="ARBA00022729"/>
    </source>
</evidence>
<dbReference type="Gene3D" id="3.40.50.1460">
    <property type="match status" value="1"/>
</dbReference>
<feature type="domain" description="Gingipain" evidence="3">
    <location>
        <begin position="540"/>
        <end position="917"/>
    </location>
</feature>
<evidence type="ECO:0000313" key="5">
    <source>
        <dbReference type="Proteomes" id="UP000319209"/>
    </source>
</evidence>
<dbReference type="Gene3D" id="2.60.40.4070">
    <property type="match status" value="1"/>
</dbReference>
<dbReference type="EMBL" id="CP041637">
    <property type="protein sequence ID" value="QDO92693.1"/>
    <property type="molecule type" value="Genomic_DNA"/>
</dbReference>
<sequence length="1294" mass="143377">MKKTVVFLLVLVSTLSFAQQKQFKLDWDGYVTISTGRFSVQVPSFNAEYFDYSIEKGVRFVSKWQLSSSIDESSAQLENVTYTAISKSDLKGLDVSTIPNNIEFTLRKSVARFKTYGYLEVSPIIKDGENSYKKITSFNLVYNTQTSSRSSLSVSAVPSISSSVLKSGEWYQFFVDTTGVYKLSKSFLRQLGVSVNSVNPKQFKIYGNGGSMIPYDNADVKYFDIVENAIQVVGEADGSFDDDDYILFYAIGPNGYNEQSNTNINCYTTQTSYFLKVDGVEGKRIQAFTSSNASPNLIVNTHQTYVFHEVDEYNLAQVGRRWFGDRFDVDLQQSFSFEIPDLVTSESVRLKTYVASTSDSASSFDVSVNGTSMGTLNLNGVSDPTLASGASLNTLITSSSDNIVVSLNYNQQSNPSALGYLDYISLEATRALKFNGEQFGFYNLDVALNSGYVEYQLENASGVSQIWNVSDPFSITSLANSTAESTFSFVRPAGQLETFVAVTASDYYTPTRESNTRIENQDLKGTVFLNDAGEFQDVDYIIVAPTEYYTQAVRLAAINKAQYGLNVKVATLDAIYNEFSTGNQDIAAIRNFIKYVYDNASSPNNAIKYLCMFGDSSYDYKGRLSSNAYYVPSWHEYNSFSLTSSYVSDDFYGMMDDNEGGMETSDQLDIALGRILADNPSQAKEMVDKIERYYQEASYGSWRNSVIMVSDDIDDSWEYILEETTNQIADEISEKKPFINVTKIHSDAYSQESSSGGDRYPEVNEAMISAMQNGALLVNYFGHGGEDGLATERIFMATDAEDLSNKYKMNCFVTVTCEFTRFDNPLRETAGEITYWNPEGGAVSLLTTTREIFVSVGISFNTILTEYLFSYNTEDGYADDEYPSMAEALRLTKTNSSISYSSQKHLVFYIGDPAMKLAIPKPNIKLTAVNGKAVSGTIDQLKALDKVTFSGEVTDTSGNLLSDYNGILTSIVYDKDISRSTLGNDGTVVGDEIYIMDFATLGEIIFRGQASVVEGKFSFDFVVPKDIGVPVGSGRVSFYAKAEEELNDQSGSSVDVIQVGGINENAEEDNIGPVISLYMNDENFVTGGITNESPSLLVKLEDENGINTASGIGHDLVAVLDGDETTPYVLNDYYQTEVDDYTKGVITYPFRDLEAGLHTLTVKAWDVYNNSSTSEIQFVVYDESEGLIITNVLNYPNPFVNYTEFWFNHNSSGTLDVSIQIFTVSGKLVRTINGQTNSTDCCNGGNSTLSRDIVWDGRDDFGDRIGKGVYVYKLKVRSQTLNKTVEKIEKLVIL</sequence>
<dbReference type="RefSeq" id="WP_143379603.1">
    <property type="nucleotide sequence ID" value="NZ_CP041637.1"/>
</dbReference>
<name>A0A516GMG0_9FLAO</name>